<evidence type="ECO:0000313" key="1">
    <source>
        <dbReference type="EMBL" id="MET3588710.1"/>
    </source>
</evidence>
<dbReference type="Proteomes" id="UP001549031">
    <property type="component" value="Unassembled WGS sequence"/>
</dbReference>
<dbReference type="InterPro" id="IPR002347">
    <property type="entry name" value="SDR_fam"/>
</dbReference>
<dbReference type="Pfam" id="PF00106">
    <property type="entry name" value="adh_short"/>
    <property type="match status" value="1"/>
</dbReference>
<dbReference type="SUPFAM" id="SSF51735">
    <property type="entry name" value="NAD(P)-binding Rossmann-fold domains"/>
    <property type="match status" value="1"/>
</dbReference>
<evidence type="ECO:0000313" key="2">
    <source>
        <dbReference type="Proteomes" id="UP001549031"/>
    </source>
</evidence>
<protein>
    <submittedName>
        <fullName evidence="1">NAD(P)-dependent dehydrogenase (Short-subunit alcohol dehydrogenase family)</fullName>
    </submittedName>
</protein>
<dbReference type="PRINTS" id="PR00081">
    <property type="entry name" value="GDHRDH"/>
</dbReference>
<accession>A0ABV2HDT7</accession>
<dbReference type="InterPro" id="IPR036291">
    <property type="entry name" value="NAD(P)-bd_dom_sf"/>
</dbReference>
<sequence>MDAVDYGPPLEQTSVRRGSRAARFRRHHQYCVRGSYSASKAFLLILTEPLPGELAGTGVKLQAVLPGLTRTEIFERVGGSFDNLDQNMVMVLPISLMRPWQASTRMN</sequence>
<keyword evidence="2" id="KW-1185">Reference proteome</keyword>
<comment type="caution">
    <text evidence="1">The sequence shown here is derived from an EMBL/GenBank/DDBJ whole genome shotgun (WGS) entry which is preliminary data.</text>
</comment>
<gene>
    <name evidence="1" type="ORF">ABID21_004848</name>
</gene>
<name>A0ABV2HDT7_9HYPH</name>
<dbReference type="Gene3D" id="3.40.50.720">
    <property type="entry name" value="NAD(P)-binding Rossmann-like Domain"/>
    <property type="match status" value="1"/>
</dbReference>
<dbReference type="EMBL" id="JBEPLJ010000031">
    <property type="protein sequence ID" value="MET3588710.1"/>
    <property type="molecule type" value="Genomic_DNA"/>
</dbReference>
<proteinExistence type="predicted"/>
<organism evidence="1 2">
    <name type="scientific">Pseudorhizobium tarimense</name>
    <dbReference type="NCBI Taxonomy" id="1079109"/>
    <lineage>
        <taxon>Bacteria</taxon>
        <taxon>Pseudomonadati</taxon>
        <taxon>Pseudomonadota</taxon>
        <taxon>Alphaproteobacteria</taxon>
        <taxon>Hyphomicrobiales</taxon>
        <taxon>Rhizobiaceae</taxon>
        <taxon>Rhizobium/Agrobacterium group</taxon>
        <taxon>Pseudorhizobium</taxon>
    </lineage>
</organism>
<reference evidence="1 2" key="1">
    <citation type="submission" date="2024-06" db="EMBL/GenBank/DDBJ databases">
        <title>Genomic Encyclopedia of Type Strains, Phase IV (KMG-IV): sequencing the most valuable type-strain genomes for metagenomic binning, comparative biology and taxonomic classification.</title>
        <authorList>
            <person name="Goeker M."/>
        </authorList>
    </citation>
    <scope>NUCLEOTIDE SEQUENCE [LARGE SCALE GENOMIC DNA]</scope>
    <source>
        <strain evidence="1 2">DSM 105042</strain>
    </source>
</reference>
<dbReference type="RefSeq" id="WP_247246368.1">
    <property type="nucleotide sequence ID" value="NZ_JALJRA010000031.1"/>
</dbReference>